<keyword evidence="3" id="KW-1185">Reference proteome</keyword>
<dbReference type="EMBL" id="CAJQZP010001679">
    <property type="protein sequence ID" value="CAG5058646.1"/>
    <property type="molecule type" value="Genomic_DNA"/>
</dbReference>
<evidence type="ECO:0000313" key="3">
    <source>
        <dbReference type="Proteomes" id="UP000691718"/>
    </source>
</evidence>
<comment type="caution">
    <text evidence="2">The sequence shown here is derived from an EMBL/GenBank/DDBJ whole genome shotgun (WGS) entry which is preliminary data.</text>
</comment>
<protein>
    <submittedName>
        <fullName evidence="2">(apollo) hypothetical protein</fullName>
    </submittedName>
</protein>
<dbReference type="Proteomes" id="UP000691718">
    <property type="component" value="Unassembled WGS sequence"/>
</dbReference>
<gene>
    <name evidence="2" type="ORF">PAPOLLO_LOCUS27663</name>
</gene>
<name>A0A8S3Y8S8_PARAO</name>
<reference evidence="2" key="1">
    <citation type="submission" date="2021-04" db="EMBL/GenBank/DDBJ databases">
        <authorList>
            <person name="Tunstrom K."/>
        </authorList>
    </citation>
    <scope>NUCLEOTIDE SEQUENCE</scope>
</reference>
<dbReference type="OrthoDB" id="2194416at2759"/>
<accession>A0A8S3Y8S8</accession>
<feature type="region of interest" description="Disordered" evidence="1">
    <location>
        <begin position="229"/>
        <end position="258"/>
    </location>
</feature>
<evidence type="ECO:0000313" key="2">
    <source>
        <dbReference type="EMBL" id="CAG5058646.1"/>
    </source>
</evidence>
<proteinExistence type="predicted"/>
<organism evidence="2 3">
    <name type="scientific">Parnassius apollo</name>
    <name type="common">Apollo butterfly</name>
    <name type="synonym">Papilio apollo</name>
    <dbReference type="NCBI Taxonomy" id="110799"/>
    <lineage>
        <taxon>Eukaryota</taxon>
        <taxon>Metazoa</taxon>
        <taxon>Ecdysozoa</taxon>
        <taxon>Arthropoda</taxon>
        <taxon>Hexapoda</taxon>
        <taxon>Insecta</taxon>
        <taxon>Pterygota</taxon>
        <taxon>Neoptera</taxon>
        <taxon>Endopterygota</taxon>
        <taxon>Lepidoptera</taxon>
        <taxon>Glossata</taxon>
        <taxon>Ditrysia</taxon>
        <taxon>Papilionoidea</taxon>
        <taxon>Papilionidae</taxon>
        <taxon>Parnassiinae</taxon>
        <taxon>Parnassini</taxon>
        <taxon>Parnassius</taxon>
        <taxon>Parnassius</taxon>
    </lineage>
</organism>
<sequence>MAPAAGGARRIRWTKFMNENALRAYYRAEGEETVGIAYRARMHCFFAELEPSIPVTEQNLADRVRYIMRSKIFDDAELERLRREAIPSSNESAMAGDAAPHPTDQHPHVEAAMDLPVVVDSNDDEIVSHELEQMRSILEEAILETRSTPLENRPRLPRIPVSKRNRAVVRALNPMLVTYLEASRDLGETDSILFGAAVAVCRIISKIRKNTNFVKFPWLDALLHRVAPSQPGEKESRTVSQRQRAKGPYRQTDKLQVG</sequence>
<dbReference type="AlphaFoldDB" id="A0A8S3Y8S8"/>
<evidence type="ECO:0000256" key="1">
    <source>
        <dbReference type="SAM" id="MobiDB-lite"/>
    </source>
</evidence>